<protein>
    <recommendedName>
        <fullName evidence="6">Terminase small subunit</fullName>
    </recommendedName>
</protein>
<dbReference type="EMBL" id="CP015970">
    <property type="protein sequence ID" value="AOZ46147.1"/>
    <property type="molecule type" value="Genomic_DNA"/>
</dbReference>
<sequence>MTAERPRPWGNGNGRLGKIARQIAADVGADSADRLLMAEMLKDAADLADSARNQQDRASYIAASMRMLQLMKALGIGGSAAHDSDGDDGRSPEARLADLMGAGPVVGDPEEA</sequence>
<evidence type="ECO:0000313" key="5">
    <source>
        <dbReference type="Proteomes" id="UP000178666"/>
    </source>
</evidence>
<feature type="compositionally biased region" description="Basic and acidic residues" evidence="1">
    <location>
        <begin position="82"/>
        <end position="96"/>
    </location>
</feature>
<evidence type="ECO:0008006" key="6">
    <source>
        <dbReference type="Google" id="ProtNLM"/>
    </source>
</evidence>
<dbReference type="Proteomes" id="UP000075221">
    <property type="component" value="Chromosome"/>
</dbReference>
<dbReference type="Proteomes" id="UP000178666">
    <property type="component" value="Chromosome"/>
</dbReference>
<evidence type="ECO:0000313" key="3">
    <source>
        <dbReference type="EMBL" id="AOZ46147.1"/>
    </source>
</evidence>
<reference evidence="2 4" key="2">
    <citation type="submission" date="2016-02" db="EMBL/GenBank/DDBJ databases">
        <title>Complete Genome Sequence of Propionibacterium acidipropionici ATCC 55737.</title>
        <authorList>
            <person name="Luna Flores C.H."/>
            <person name="Nielsen L.K."/>
            <person name="Marcellin E."/>
        </authorList>
    </citation>
    <scope>NUCLEOTIDE SEQUENCE [LARGE SCALE GENOMIC DNA]</scope>
    <source>
        <strain evidence="2 4">ATCC 55737</strain>
    </source>
</reference>
<organism evidence="2 4">
    <name type="scientific">Acidipropionibacterium acidipropionici</name>
    <dbReference type="NCBI Taxonomy" id="1748"/>
    <lineage>
        <taxon>Bacteria</taxon>
        <taxon>Bacillati</taxon>
        <taxon>Actinomycetota</taxon>
        <taxon>Actinomycetes</taxon>
        <taxon>Propionibacteriales</taxon>
        <taxon>Propionibacteriaceae</taxon>
        <taxon>Acidipropionibacterium</taxon>
    </lineage>
</organism>
<evidence type="ECO:0000313" key="4">
    <source>
        <dbReference type="Proteomes" id="UP000075221"/>
    </source>
</evidence>
<dbReference type="RefSeq" id="WP_062819074.1">
    <property type="nucleotide sequence ID" value="NZ_CP014352.1"/>
</dbReference>
<name>A0AAC8YDD8_9ACTN</name>
<keyword evidence="5" id="KW-1185">Reference proteome</keyword>
<evidence type="ECO:0000256" key="1">
    <source>
        <dbReference type="SAM" id="MobiDB-lite"/>
    </source>
</evidence>
<dbReference type="AlphaFoldDB" id="A0AAC8YDD8"/>
<proteinExistence type="predicted"/>
<gene>
    <name evidence="3" type="ORF">A8L58_04795</name>
    <name evidence="2" type="ORF">AXH35_03330</name>
</gene>
<evidence type="ECO:0000313" key="2">
    <source>
        <dbReference type="EMBL" id="AMS04658.1"/>
    </source>
</evidence>
<accession>A0AAC8YDD8</accession>
<reference evidence="3 5" key="1">
    <citation type="journal article" date="2016" name="Plant Dis.">
        <title>Improved production of propionic acid using genome shuffling.</title>
        <authorList>
            <person name="Luna-Flores C.H."/>
            <person name="Palfreyman R.W."/>
            <person name="Kromer J.O."/>
            <person name="Nielsen L.K."/>
            <person name="Marcellin E."/>
        </authorList>
    </citation>
    <scope>NUCLEOTIDE SEQUENCE [LARGE SCALE GENOMIC DNA]</scope>
    <source>
        <strain evidence="3 5">F3E8</strain>
    </source>
</reference>
<feature type="region of interest" description="Disordered" evidence="1">
    <location>
        <begin position="78"/>
        <end position="112"/>
    </location>
</feature>
<dbReference type="EMBL" id="CP014352">
    <property type="protein sequence ID" value="AMS04658.1"/>
    <property type="molecule type" value="Genomic_DNA"/>
</dbReference>